<protein>
    <submittedName>
        <fullName evidence="1">Uncharacterized protein</fullName>
    </submittedName>
</protein>
<evidence type="ECO:0000313" key="1">
    <source>
        <dbReference type="EMBL" id="KAL0632122.1"/>
    </source>
</evidence>
<accession>A0ABR3G849</accession>
<gene>
    <name evidence="1" type="ORF">Q9L58_008990</name>
</gene>
<name>A0ABR3G849_9PEZI</name>
<dbReference type="EMBL" id="JBBBZM010000185">
    <property type="protein sequence ID" value="KAL0632122.1"/>
    <property type="molecule type" value="Genomic_DNA"/>
</dbReference>
<keyword evidence="2" id="KW-1185">Reference proteome</keyword>
<evidence type="ECO:0000313" key="2">
    <source>
        <dbReference type="Proteomes" id="UP001447188"/>
    </source>
</evidence>
<sequence length="523" mass="59485">MPASFERVMESCPLHPLSKNSKRAARRSILYYCDLKSLLALRLVSRAIGEWTSREESRYFHDIRITLNLAEECTITGSNWDALERIGHLCQRVVFTLVATEEWRTRIEFENRHESVPTLNPLPKEKLFDDKGISSLVEPPVPILGDIFESFNVHENEPHGLFKRVLDLTPNMQSLCIRDHAIWENTSRAEVDADWGRTLVDEALIYLRCQLEESIRSRLEELDVLEGFYQLEKESRIRELAELEALVELGQLNRLEEWLVIQFMDLSRLEPSVKSDKLAYIKEVARENRVSRLDQLFLLEESLMAQREEVIRLRKQTRLPKSLEMQLGSPLALWHFRTCLGYGNGGGPLPGAATWSTIKALHVTLPAVTPGLTLGRKRVVKKGVYSFLAEFAETVETLCIGFAVTPGRKPHVAAEMENPLVYDLDPEFGGGGETAFYPALTRLVLKNMCIKWEGSLEEFFTTRAPNCVDVVLMGCGFESDKACRGLYKLFELQNPQRLRNPGVPLKLTRKLKLSGILDSGDGI</sequence>
<comment type="caution">
    <text evidence="1">The sequence shown here is derived from an EMBL/GenBank/DDBJ whole genome shotgun (WGS) entry which is preliminary data.</text>
</comment>
<organism evidence="1 2">
    <name type="scientific">Discina gigas</name>
    <dbReference type="NCBI Taxonomy" id="1032678"/>
    <lineage>
        <taxon>Eukaryota</taxon>
        <taxon>Fungi</taxon>
        <taxon>Dikarya</taxon>
        <taxon>Ascomycota</taxon>
        <taxon>Pezizomycotina</taxon>
        <taxon>Pezizomycetes</taxon>
        <taxon>Pezizales</taxon>
        <taxon>Discinaceae</taxon>
        <taxon>Discina</taxon>
    </lineage>
</organism>
<dbReference type="Proteomes" id="UP001447188">
    <property type="component" value="Unassembled WGS sequence"/>
</dbReference>
<reference evidence="1 2" key="1">
    <citation type="submission" date="2024-02" db="EMBL/GenBank/DDBJ databases">
        <title>Discinaceae phylogenomics.</title>
        <authorList>
            <person name="Dirks A.C."/>
            <person name="James T.Y."/>
        </authorList>
    </citation>
    <scope>NUCLEOTIDE SEQUENCE [LARGE SCALE GENOMIC DNA]</scope>
    <source>
        <strain evidence="1 2">ACD0624</strain>
    </source>
</reference>
<proteinExistence type="predicted"/>